<evidence type="ECO:0000313" key="1">
    <source>
        <dbReference type="EMBL" id="SCG40435.1"/>
    </source>
</evidence>
<dbReference type="InterPro" id="IPR010982">
    <property type="entry name" value="Lambda_DNA-bd_dom_sf"/>
</dbReference>
<gene>
    <name evidence="1" type="ORF">GA0070560_1038</name>
</gene>
<evidence type="ECO:0008006" key="3">
    <source>
        <dbReference type="Google" id="ProtNLM"/>
    </source>
</evidence>
<dbReference type="STRING" id="47864.GA0070560_1038"/>
<dbReference type="RefSeq" id="WP_245675370.1">
    <property type="nucleotide sequence ID" value="NZ_FMDN01000003.1"/>
</dbReference>
<protein>
    <recommendedName>
        <fullName evidence="3">HTH cro/C1-type domain-containing protein</fullName>
    </recommendedName>
</protein>
<name>A0A1C5H316_9ACTN</name>
<dbReference type="AlphaFoldDB" id="A0A1C5H316"/>
<dbReference type="SUPFAM" id="SSF47413">
    <property type="entry name" value="lambda repressor-like DNA-binding domains"/>
    <property type="match status" value="1"/>
</dbReference>
<dbReference type="InterPro" id="IPR001387">
    <property type="entry name" value="Cro/C1-type_HTH"/>
</dbReference>
<reference evidence="2" key="1">
    <citation type="submission" date="2016-06" db="EMBL/GenBank/DDBJ databases">
        <authorList>
            <person name="Varghese N."/>
        </authorList>
    </citation>
    <scope>NUCLEOTIDE SEQUENCE [LARGE SCALE GENOMIC DNA]</scope>
    <source>
        <strain evidence="2">DSM 43171</strain>
    </source>
</reference>
<proteinExistence type="predicted"/>
<dbReference type="Proteomes" id="UP000199408">
    <property type="component" value="Unassembled WGS sequence"/>
</dbReference>
<organism evidence="1 2">
    <name type="scientific">Micromonospora halophytica</name>
    <dbReference type="NCBI Taxonomy" id="47864"/>
    <lineage>
        <taxon>Bacteria</taxon>
        <taxon>Bacillati</taxon>
        <taxon>Actinomycetota</taxon>
        <taxon>Actinomycetes</taxon>
        <taxon>Micromonosporales</taxon>
        <taxon>Micromonosporaceae</taxon>
        <taxon>Micromonospora</taxon>
    </lineage>
</organism>
<dbReference type="EMBL" id="FMDN01000003">
    <property type="protein sequence ID" value="SCG40435.1"/>
    <property type="molecule type" value="Genomic_DNA"/>
</dbReference>
<evidence type="ECO:0000313" key="2">
    <source>
        <dbReference type="Proteomes" id="UP000199408"/>
    </source>
</evidence>
<dbReference type="CDD" id="cd00093">
    <property type="entry name" value="HTH_XRE"/>
    <property type="match status" value="1"/>
</dbReference>
<dbReference type="SUPFAM" id="SSF56024">
    <property type="entry name" value="Phospholipase D/nuclease"/>
    <property type="match status" value="1"/>
</dbReference>
<dbReference type="GO" id="GO:0003677">
    <property type="term" value="F:DNA binding"/>
    <property type="evidence" value="ECO:0007669"/>
    <property type="project" value="InterPro"/>
</dbReference>
<accession>A0A1C5H316</accession>
<keyword evidence="2" id="KW-1185">Reference proteome</keyword>
<dbReference type="Gene3D" id="3.30.870.10">
    <property type="entry name" value="Endonuclease Chain A"/>
    <property type="match status" value="1"/>
</dbReference>
<sequence length="256" mass="28736">MPNERLRGAISARGLTTQRCAELIGVDPKTVERWITRDRVPHRAHRVAATDLLGVDETYLWPSVVDDLRVVSAGRAEMVEFYPSRSAVPLELWRSLIHQARESVDVLVYAGLFLPELHDITHLGERARQGCRVRVLLADPNGTGVRRRGEEEGFGIGLAHRVLLSLRYYEPILAIPGVQLRLHDTTLYASVFRVDETMLVNTHVYGSTAAHNPVLHLRRVPGGRVVDHYLTSFERVWAQAKPTTDIDAVIAAFDGR</sequence>